<protein>
    <submittedName>
        <fullName evidence="6">TetR family transcriptional regulator</fullName>
    </submittedName>
</protein>
<dbReference type="Pfam" id="PF17754">
    <property type="entry name" value="TetR_C_14"/>
    <property type="match status" value="1"/>
</dbReference>
<proteinExistence type="predicted"/>
<evidence type="ECO:0000313" key="7">
    <source>
        <dbReference type="Proteomes" id="UP000609879"/>
    </source>
</evidence>
<organism evidence="6 7">
    <name type="scientific">Paractinoplanes deccanensis</name>
    <dbReference type="NCBI Taxonomy" id="113561"/>
    <lineage>
        <taxon>Bacteria</taxon>
        <taxon>Bacillati</taxon>
        <taxon>Actinomycetota</taxon>
        <taxon>Actinomycetes</taxon>
        <taxon>Micromonosporales</taxon>
        <taxon>Micromonosporaceae</taxon>
        <taxon>Paractinoplanes</taxon>
    </lineage>
</organism>
<evidence type="ECO:0000256" key="3">
    <source>
        <dbReference type="ARBA" id="ARBA00023163"/>
    </source>
</evidence>
<gene>
    <name evidence="6" type="ORF">Ade02nite_85130</name>
</gene>
<dbReference type="PRINTS" id="PR00455">
    <property type="entry name" value="HTHTETR"/>
</dbReference>
<evidence type="ECO:0000256" key="1">
    <source>
        <dbReference type="ARBA" id="ARBA00023015"/>
    </source>
</evidence>
<name>A0ABQ3YIP8_9ACTN</name>
<reference evidence="6 7" key="1">
    <citation type="submission" date="2021-01" db="EMBL/GenBank/DDBJ databases">
        <title>Whole genome shotgun sequence of Actinoplanes deccanensis NBRC 13994.</title>
        <authorList>
            <person name="Komaki H."/>
            <person name="Tamura T."/>
        </authorList>
    </citation>
    <scope>NUCLEOTIDE SEQUENCE [LARGE SCALE GENOMIC DNA]</scope>
    <source>
        <strain evidence="6 7">NBRC 13994</strain>
    </source>
</reference>
<feature type="DNA-binding region" description="H-T-H motif" evidence="4">
    <location>
        <begin position="33"/>
        <end position="52"/>
    </location>
</feature>
<dbReference type="Gene3D" id="1.10.10.60">
    <property type="entry name" value="Homeodomain-like"/>
    <property type="match status" value="1"/>
</dbReference>
<feature type="domain" description="HTH tetR-type" evidence="5">
    <location>
        <begin position="10"/>
        <end position="70"/>
    </location>
</feature>
<dbReference type="Proteomes" id="UP000609879">
    <property type="component" value="Unassembled WGS sequence"/>
</dbReference>
<dbReference type="SUPFAM" id="SSF46689">
    <property type="entry name" value="Homeodomain-like"/>
    <property type="match status" value="1"/>
</dbReference>
<comment type="caution">
    <text evidence="6">The sequence shown here is derived from an EMBL/GenBank/DDBJ whole genome shotgun (WGS) entry which is preliminary data.</text>
</comment>
<dbReference type="InterPro" id="IPR023772">
    <property type="entry name" value="DNA-bd_HTH_TetR-type_CS"/>
</dbReference>
<dbReference type="PANTHER" id="PTHR30055:SF238">
    <property type="entry name" value="MYCOFACTOCIN BIOSYNTHESIS TRANSCRIPTIONAL REGULATOR MFTR-RELATED"/>
    <property type="match status" value="1"/>
</dbReference>
<dbReference type="PANTHER" id="PTHR30055">
    <property type="entry name" value="HTH-TYPE TRANSCRIPTIONAL REGULATOR RUTR"/>
    <property type="match status" value="1"/>
</dbReference>
<evidence type="ECO:0000256" key="4">
    <source>
        <dbReference type="PROSITE-ProRule" id="PRU00335"/>
    </source>
</evidence>
<dbReference type="InterPro" id="IPR041347">
    <property type="entry name" value="MftR_C"/>
</dbReference>
<sequence length="200" mass="21863">MLTRRDRKKQQTKAALMSAALRLADERGLDHVTVEEISEAADVSPRTFFNYFATKDDAIIGEQIADGPSVCDRLLAVPAEVPLIPAMLEALAPEIQQFQADREIWLLRMRVIKNNPSLLPLLVARGGIAERESAGAIATRLGLPADDYFALLAATLTGTAVRAAMMRWADSEGHDDLPQLVREAFGVLAEGLNTQRKKGD</sequence>
<keyword evidence="7" id="KW-1185">Reference proteome</keyword>
<dbReference type="Gene3D" id="1.10.357.10">
    <property type="entry name" value="Tetracycline Repressor, domain 2"/>
    <property type="match status" value="1"/>
</dbReference>
<accession>A0ABQ3YIP8</accession>
<dbReference type="InterPro" id="IPR009057">
    <property type="entry name" value="Homeodomain-like_sf"/>
</dbReference>
<keyword evidence="2 4" id="KW-0238">DNA-binding</keyword>
<dbReference type="InterPro" id="IPR050109">
    <property type="entry name" value="HTH-type_TetR-like_transc_reg"/>
</dbReference>
<dbReference type="InterPro" id="IPR001647">
    <property type="entry name" value="HTH_TetR"/>
</dbReference>
<keyword evidence="1" id="KW-0805">Transcription regulation</keyword>
<keyword evidence="3" id="KW-0804">Transcription</keyword>
<evidence type="ECO:0000259" key="5">
    <source>
        <dbReference type="PROSITE" id="PS50977"/>
    </source>
</evidence>
<dbReference type="Pfam" id="PF00440">
    <property type="entry name" value="TetR_N"/>
    <property type="match status" value="1"/>
</dbReference>
<dbReference type="EMBL" id="BOMI01000179">
    <property type="protein sequence ID" value="GID79872.1"/>
    <property type="molecule type" value="Genomic_DNA"/>
</dbReference>
<evidence type="ECO:0000256" key="2">
    <source>
        <dbReference type="ARBA" id="ARBA00023125"/>
    </source>
</evidence>
<dbReference type="PROSITE" id="PS50977">
    <property type="entry name" value="HTH_TETR_2"/>
    <property type="match status" value="1"/>
</dbReference>
<dbReference type="RefSeq" id="WP_239169453.1">
    <property type="nucleotide sequence ID" value="NZ_BAAABO010000001.1"/>
</dbReference>
<evidence type="ECO:0000313" key="6">
    <source>
        <dbReference type="EMBL" id="GID79872.1"/>
    </source>
</evidence>
<dbReference type="PROSITE" id="PS01081">
    <property type="entry name" value="HTH_TETR_1"/>
    <property type="match status" value="1"/>
</dbReference>